<feature type="region of interest" description="Disordered" evidence="1">
    <location>
        <begin position="85"/>
        <end position="148"/>
    </location>
</feature>
<organism evidence="2 3">
    <name type="scientific">Anaeramoeba flamelloides</name>
    <dbReference type="NCBI Taxonomy" id="1746091"/>
    <lineage>
        <taxon>Eukaryota</taxon>
        <taxon>Metamonada</taxon>
        <taxon>Anaeramoebidae</taxon>
        <taxon>Anaeramoeba</taxon>
    </lineage>
</organism>
<sequence length="316" mass="37159">MTYNLALFQKTTKKNQNTNKQKNKDQKFTNLEHLEISSSQKSSQIKKRIRTRTKKKKKKKKKTKPKLLSSYSDLSILYKNGPKKRIRIGSTKTNNNKIDYNVEKNKNKNKNINKNINRNKNKNKSKNKNKNRELSNLQKTKKKGSGNEVFEPIFRYENILSDNDSSDPKDQNQKLNDEERFLKIFQNISETGTPRNKFEEKEFEIDNDSSNDSKNENDNLISQFDTFIFQKNSETVAKSCPIPIHLNINQEIQSSNTSEQDQEDFFFIQPHKYLESQQSKRERELNNAFNVPLKRVPSWKVLNLQNSSNVTLDLEN</sequence>
<feature type="region of interest" description="Disordered" evidence="1">
    <location>
        <begin position="193"/>
        <end position="217"/>
    </location>
</feature>
<dbReference type="Proteomes" id="UP001146793">
    <property type="component" value="Unassembled WGS sequence"/>
</dbReference>
<feature type="compositionally biased region" description="Basic and acidic residues" evidence="1">
    <location>
        <begin position="22"/>
        <end position="35"/>
    </location>
</feature>
<protein>
    <submittedName>
        <fullName evidence="2">Uncharacterized protein</fullName>
    </submittedName>
</protein>
<feature type="compositionally biased region" description="Basic residues" evidence="1">
    <location>
        <begin position="107"/>
        <end position="129"/>
    </location>
</feature>
<comment type="caution">
    <text evidence="2">The sequence shown here is derived from an EMBL/GenBank/DDBJ whole genome shotgun (WGS) entry which is preliminary data.</text>
</comment>
<evidence type="ECO:0000256" key="1">
    <source>
        <dbReference type="SAM" id="MobiDB-lite"/>
    </source>
</evidence>
<reference evidence="2" key="1">
    <citation type="submission" date="2022-08" db="EMBL/GenBank/DDBJ databases">
        <title>Novel sulphate-reducing endosymbionts in the free-living metamonad Anaeramoeba.</title>
        <authorList>
            <person name="Jerlstrom-Hultqvist J."/>
            <person name="Cepicka I."/>
            <person name="Gallot-Lavallee L."/>
            <person name="Salas-Leiva D."/>
            <person name="Curtis B.A."/>
            <person name="Zahonova K."/>
            <person name="Pipaliya S."/>
            <person name="Dacks J."/>
            <person name="Roger A.J."/>
        </authorList>
    </citation>
    <scope>NUCLEOTIDE SEQUENCE</scope>
    <source>
        <strain evidence="2">Busselton2</strain>
    </source>
</reference>
<evidence type="ECO:0000313" key="2">
    <source>
        <dbReference type="EMBL" id="KAJ3432204.1"/>
    </source>
</evidence>
<gene>
    <name evidence="2" type="ORF">M0812_21135</name>
</gene>
<name>A0AAV7YXT7_9EUKA</name>
<feature type="region of interest" description="Disordered" evidence="1">
    <location>
        <begin position="1"/>
        <end position="68"/>
    </location>
</feature>
<dbReference type="EMBL" id="JANTQA010000047">
    <property type="protein sequence ID" value="KAJ3432204.1"/>
    <property type="molecule type" value="Genomic_DNA"/>
</dbReference>
<proteinExistence type="predicted"/>
<dbReference type="AlphaFoldDB" id="A0AAV7YXT7"/>
<feature type="compositionally biased region" description="Basic residues" evidence="1">
    <location>
        <begin position="44"/>
        <end position="65"/>
    </location>
</feature>
<evidence type="ECO:0000313" key="3">
    <source>
        <dbReference type="Proteomes" id="UP001146793"/>
    </source>
</evidence>
<accession>A0AAV7YXT7</accession>